<feature type="domain" description="Rhodopsin" evidence="8">
    <location>
        <begin position="85"/>
        <end position="334"/>
    </location>
</feature>
<evidence type="ECO:0000256" key="3">
    <source>
        <dbReference type="ARBA" id="ARBA00022989"/>
    </source>
</evidence>
<feature type="transmembrane region" description="Helical" evidence="7">
    <location>
        <begin position="151"/>
        <end position="172"/>
    </location>
</feature>
<dbReference type="PANTHER" id="PTHR33048:SF47">
    <property type="entry name" value="INTEGRAL MEMBRANE PROTEIN-RELATED"/>
    <property type="match status" value="1"/>
</dbReference>
<protein>
    <recommendedName>
        <fullName evidence="8">Rhodopsin domain-containing protein</fullName>
    </recommendedName>
</protein>
<dbReference type="GeneID" id="72070334"/>
<dbReference type="InterPro" id="IPR049326">
    <property type="entry name" value="Rhodopsin_dom_fungi"/>
</dbReference>
<feature type="region of interest" description="Disordered" evidence="6">
    <location>
        <begin position="345"/>
        <end position="383"/>
    </location>
</feature>
<feature type="transmembrane region" description="Helical" evidence="7">
    <location>
        <begin position="236"/>
        <end position="260"/>
    </location>
</feature>
<dbReference type="EMBL" id="CP086361">
    <property type="protein sequence ID" value="UNI22501.1"/>
    <property type="molecule type" value="Genomic_DNA"/>
</dbReference>
<evidence type="ECO:0000256" key="5">
    <source>
        <dbReference type="ARBA" id="ARBA00038359"/>
    </source>
</evidence>
<sequence length="383" mass="42600">MFSSSLINPPTLSVLPGQGSSNMSWSTEVAQMSDAELEAAVREEIEKNNVAPWFTAEHLRENYDRPAIAIIATLTVLVVTVVVCRLLSRRYIIKRFGVGVDDGLALASLAVYLLFVGLCIYIISLGAGRHLDQWDMFMDDNTFERIQIFDAVAHLTYTTSLWLCRTSGLAFYYRMCNLHRELLICVKVILGMVTLGFLAQVAIIVFHCKPVTLLWVAATEEEDLKLQCVDWATTNLAISGVALLCDLLLFGLPAAMLWILKTTRRKKVQLACILLPGIIVIGISATRIPLIMWYAYDEGERGSYALLKLLCVEAAEISATLIALSVPGIKPMFDKYILRKDMSSMSAHSGRDTPLESRGEMGSKDRPPIHFEDMELPGPYMGK</sequence>
<gene>
    <name evidence="9" type="ORF">JDV02_008387</name>
</gene>
<feature type="compositionally biased region" description="Basic and acidic residues" evidence="6">
    <location>
        <begin position="349"/>
        <end position="373"/>
    </location>
</feature>
<comment type="subcellular location">
    <subcellularLocation>
        <location evidence="1">Membrane</location>
        <topology evidence="1">Multi-pass membrane protein</topology>
    </subcellularLocation>
</comment>
<dbReference type="Proteomes" id="UP000829364">
    <property type="component" value="Chromosome 8"/>
</dbReference>
<keyword evidence="10" id="KW-1185">Reference proteome</keyword>
<evidence type="ECO:0000256" key="6">
    <source>
        <dbReference type="SAM" id="MobiDB-lite"/>
    </source>
</evidence>
<dbReference type="RefSeq" id="XP_047845982.1">
    <property type="nucleotide sequence ID" value="XM_047989976.1"/>
</dbReference>
<dbReference type="PANTHER" id="PTHR33048">
    <property type="entry name" value="PTH11-LIKE INTEGRAL MEMBRANE PROTEIN (AFU_ORTHOLOGUE AFUA_5G11245)"/>
    <property type="match status" value="1"/>
</dbReference>
<evidence type="ECO:0000256" key="7">
    <source>
        <dbReference type="SAM" id="Phobius"/>
    </source>
</evidence>
<feature type="transmembrane region" description="Helical" evidence="7">
    <location>
        <begin position="109"/>
        <end position="131"/>
    </location>
</feature>
<feature type="transmembrane region" description="Helical" evidence="7">
    <location>
        <begin position="184"/>
        <end position="206"/>
    </location>
</feature>
<evidence type="ECO:0000256" key="1">
    <source>
        <dbReference type="ARBA" id="ARBA00004141"/>
    </source>
</evidence>
<feature type="transmembrane region" description="Helical" evidence="7">
    <location>
        <begin position="67"/>
        <end position="88"/>
    </location>
</feature>
<feature type="transmembrane region" description="Helical" evidence="7">
    <location>
        <begin position="302"/>
        <end position="326"/>
    </location>
</feature>
<organism evidence="9 10">
    <name type="scientific">Purpureocillium takamizusanense</name>
    <dbReference type="NCBI Taxonomy" id="2060973"/>
    <lineage>
        <taxon>Eukaryota</taxon>
        <taxon>Fungi</taxon>
        <taxon>Dikarya</taxon>
        <taxon>Ascomycota</taxon>
        <taxon>Pezizomycotina</taxon>
        <taxon>Sordariomycetes</taxon>
        <taxon>Hypocreomycetidae</taxon>
        <taxon>Hypocreales</taxon>
        <taxon>Ophiocordycipitaceae</taxon>
        <taxon>Purpureocillium</taxon>
    </lineage>
</organism>
<keyword evidence="4 7" id="KW-0472">Membrane</keyword>
<keyword evidence="3 7" id="KW-1133">Transmembrane helix</keyword>
<evidence type="ECO:0000259" key="8">
    <source>
        <dbReference type="Pfam" id="PF20684"/>
    </source>
</evidence>
<evidence type="ECO:0000313" key="10">
    <source>
        <dbReference type="Proteomes" id="UP000829364"/>
    </source>
</evidence>
<dbReference type="GO" id="GO:0016020">
    <property type="term" value="C:membrane"/>
    <property type="evidence" value="ECO:0007669"/>
    <property type="project" value="UniProtKB-SubCell"/>
</dbReference>
<dbReference type="OrthoDB" id="5283415at2759"/>
<accession>A0A9Q8QPI3</accession>
<dbReference type="InterPro" id="IPR052337">
    <property type="entry name" value="SAT4-like"/>
</dbReference>
<dbReference type="KEGG" id="ptkz:JDV02_008387"/>
<keyword evidence="2 7" id="KW-0812">Transmembrane</keyword>
<comment type="similarity">
    <text evidence="5">Belongs to the SAT4 family.</text>
</comment>
<proteinExistence type="inferred from homology"/>
<dbReference type="Pfam" id="PF20684">
    <property type="entry name" value="Fung_rhodopsin"/>
    <property type="match status" value="1"/>
</dbReference>
<evidence type="ECO:0000256" key="2">
    <source>
        <dbReference type="ARBA" id="ARBA00022692"/>
    </source>
</evidence>
<reference evidence="9" key="1">
    <citation type="submission" date="2021-11" db="EMBL/GenBank/DDBJ databases">
        <title>Purpureocillium_takamizusanense_genome.</title>
        <authorList>
            <person name="Nguyen N.-H."/>
        </authorList>
    </citation>
    <scope>NUCLEOTIDE SEQUENCE</scope>
    <source>
        <strain evidence="9">PT3</strain>
    </source>
</reference>
<evidence type="ECO:0000256" key="4">
    <source>
        <dbReference type="ARBA" id="ARBA00023136"/>
    </source>
</evidence>
<name>A0A9Q8QPI3_9HYPO</name>
<dbReference type="AlphaFoldDB" id="A0A9Q8QPI3"/>
<evidence type="ECO:0000313" key="9">
    <source>
        <dbReference type="EMBL" id="UNI22501.1"/>
    </source>
</evidence>
<feature type="transmembrane region" description="Helical" evidence="7">
    <location>
        <begin position="272"/>
        <end position="296"/>
    </location>
</feature>